<reference evidence="13 14" key="1">
    <citation type="submission" date="2023-07" db="EMBL/GenBank/DDBJ databases">
        <title>Genomic Encyclopedia of Type Strains, Phase IV (KMG-IV): sequencing the most valuable type-strain genomes for metagenomic binning, comparative biology and taxonomic classification.</title>
        <authorList>
            <person name="Goeker M."/>
        </authorList>
    </citation>
    <scope>NUCLEOTIDE SEQUENCE [LARGE SCALE GENOMIC DNA]</scope>
    <source>
        <strain evidence="13 14">DSM 11549</strain>
    </source>
</reference>
<proteinExistence type="inferred from homology"/>
<dbReference type="InterPro" id="IPR058982">
    <property type="entry name" value="Beta-barrel_AprE"/>
</dbReference>
<dbReference type="InterPro" id="IPR010129">
    <property type="entry name" value="T1SS_HlyD"/>
</dbReference>
<comment type="caution">
    <text evidence="13">The sequence shown here is derived from an EMBL/GenBank/DDBJ whole genome shotgun (WGS) entry which is preliminary data.</text>
</comment>
<evidence type="ECO:0000256" key="8">
    <source>
        <dbReference type="ARBA" id="ARBA00023136"/>
    </source>
</evidence>
<evidence type="ECO:0000259" key="12">
    <source>
        <dbReference type="Pfam" id="PF26002"/>
    </source>
</evidence>
<evidence type="ECO:0000256" key="1">
    <source>
        <dbReference type="ARBA" id="ARBA00004377"/>
    </source>
</evidence>
<keyword evidence="4 9" id="KW-1003">Cell membrane</keyword>
<comment type="similarity">
    <text evidence="2 9">Belongs to the membrane fusion protein (MFP) (TC 8.A.1) family.</text>
</comment>
<comment type="subcellular location">
    <subcellularLocation>
        <location evidence="1 9">Cell inner membrane</location>
        <topology evidence="1 9">Single-pass membrane protein</topology>
    </subcellularLocation>
</comment>
<dbReference type="EMBL" id="JAUSUK010000002">
    <property type="protein sequence ID" value="MDQ0326146.1"/>
    <property type="molecule type" value="Genomic_DNA"/>
</dbReference>
<dbReference type="InterPro" id="IPR058781">
    <property type="entry name" value="HH_AprE-like"/>
</dbReference>
<keyword evidence="3 9" id="KW-0813">Transport</keyword>
<evidence type="ECO:0000256" key="9">
    <source>
        <dbReference type="RuleBase" id="RU365093"/>
    </source>
</evidence>
<evidence type="ECO:0000313" key="14">
    <source>
        <dbReference type="Proteomes" id="UP001230253"/>
    </source>
</evidence>
<keyword evidence="6 9" id="KW-0812">Transmembrane</keyword>
<evidence type="ECO:0000256" key="4">
    <source>
        <dbReference type="ARBA" id="ARBA00022475"/>
    </source>
</evidence>
<dbReference type="Gene3D" id="2.40.50.100">
    <property type="match status" value="1"/>
</dbReference>
<evidence type="ECO:0000256" key="10">
    <source>
        <dbReference type="SAM" id="Coils"/>
    </source>
</evidence>
<sequence>MSKKAGGDYLLEEWYAPVPRSIASASLAGALVIGLAFAGFGGWAATAPLAAAVVASGTFVSTGQNKLVQHLEGGIIREIRAREGDRVDAGQTLLVLDSVAPRANARRLSIRLARLQAASDRLSAQAAGREALIFRDVRLNDADNEEIQQIQDMQRRLFDAALAQLKGNEHIVEGSIQALRERLKGVEAQKAAVSEQLRLILKEREGKATLQQKGLLPLSRLFEMDRVIAEARGMVGKLEGDEGDLKSQIARHQAEIAQLRQETRQRAGDELQTVNSDLDDIREQLAAASDVLGRVEIRSPVAGIIVKFNYNTIGGVIESGKDILEILPENEDLIIEAPVKPSDIDDVALGQAATVNLTSFNRRTTPAFTGTVIYVSADTIRGKDRDNPKDVYLVRVLLDDKHLAQAQELHITPGMPAEIFIETASRTFLDYITKPVRDSMGRAFRES</sequence>
<dbReference type="InterPro" id="IPR050739">
    <property type="entry name" value="MFP"/>
</dbReference>
<keyword evidence="14" id="KW-1185">Reference proteome</keyword>
<feature type="domain" description="AprE-like beta-barrel" evidence="12">
    <location>
        <begin position="333"/>
        <end position="423"/>
    </location>
</feature>
<dbReference type="Pfam" id="PF25994">
    <property type="entry name" value="HH_AprE"/>
    <property type="match status" value="1"/>
</dbReference>
<keyword evidence="10" id="KW-0175">Coiled coil</keyword>
<keyword evidence="5 9" id="KW-0997">Cell inner membrane</keyword>
<feature type="domain" description="AprE-like long alpha-helical hairpin" evidence="11">
    <location>
        <begin position="102"/>
        <end position="291"/>
    </location>
</feature>
<evidence type="ECO:0000256" key="5">
    <source>
        <dbReference type="ARBA" id="ARBA00022519"/>
    </source>
</evidence>
<dbReference type="NCBIfam" id="TIGR01843">
    <property type="entry name" value="type_I_hlyD"/>
    <property type="match status" value="1"/>
</dbReference>
<evidence type="ECO:0000259" key="11">
    <source>
        <dbReference type="Pfam" id="PF25994"/>
    </source>
</evidence>
<dbReference type="PRINTS" id="PR01490">
    <property type="entry name" value="RTXTOXIND"/>
</dbReference>
<dbReference type="PANTHER" id="PTHR30386">
    <property type="entry name" value="MEMBRANE FUSION SUBUNIT OF EMRAB-TOLC MULTIDRUG EFFLUX PUMP"/>
    <property type="match status" value="1"/>
</dbReference>
<evidence type="ECO:0000256" key="2">
    <source>
        <dbReference type="ARBA" id="ARBA00009477"/>
    </source>
</evidence>
<keyword evidence="8 9" id="KW-0472">Membrane</keyword>
<evidence type="ECO:0000256" key="6">
    <source>
        <dbReference type="ARBA" id="ARBA00022692"/>
    </source>
</evidence>
<feature type="coiled-coil region" evidence="10">
    <location>
        <begin position="242"/>
        <end position="291"/>
    </location>
</feature>
<feature type="transmembrane region" description="Helical" evidence="9">
    <location>
        <begin position="21"/>
        <end position="45"/>
    </location>
</feature>
<dbReference type="Gene3D" id="2.40.30.170">
    <property type="match status" value="1"/>
</dbReference>
<gene>
    <name evidence="13" type="ORF">J2R99_002015</name>
</gene>
<keyword evidence="7 9" id="KW-1133">Transmembrane helix</keyword>
<evidence type="ECO:0000313" key="13">
    <source>
        <dbReference type="EMBL" id="MDQ0326146.1"/>
    </source>
</evidence>
<accession>A0ABU0C6L1</accession>
<organism evidence="13 14">
    <name type="scientific">Rhodopseudomonas julia</name>
    <dbReference type="NCBI Taxonomy" id="200617"/>
    <lineage>
        <taxon>Bacteria</taxon>
        <taxon>Pseudomonadati</taxon>
        <taxon>Pseudomonadota</taxon>
        <taxon>Alphaproteobacteria</taxon>
        <taxon>Hyphomicrobiales</taxon>
        <taxon>Nitrobacteraceae</taxon>
        <taxon>Rhodopseudomonas</taxon>
    </lineage>
</organism>
<dbReference type="Proteomes" id="UP001230253">
    <property type="component" value="Unassembled WGS sequence"/>
</dbReference>
<dbReference type="Pfam" id="PF26002">
    <property type="entry name" value="Beta-barrel_AprE"/>
    <property type="match status" value="1"/>
</dbReference>
<evidence type="ECO:0000256" key="7">
    <source>
        <dbReference type="ARBA" id="ARBA00022989"/>
    </source>
</evidence>
<protein>
    <recommendedName>
        <fullName evidence="9">Membrane fusion protein (MFP) family protein</fullName>
    </recommendedName>
</protein>
<name>A0ABU0C6L1_9BRAD</name>
<evidence type="ECO:0000256" key="3">
    <source>
        <dbReference type="ARBA" id="ARBA00022448"/>
    </source>
</evidence>
<dbReference type="RefSeq" id="WP_307154356.1">
    <property type="nucleotide sequence ID" value="NZ_JAUSUK010000002.1"/>
</dbReference>
<dbReference type="PANTHER" id="PTHR30386:SF17">
    <property type="entry name" value="ALKALINE PROTEASE SECRETION PROTEIN APRE"/>
    <property type="match status" value="1"/>
</dbReference>